<dbReference type="AlphaFoldDB" id="U5DLP2"/>
<dbReference type="InParanoid" id="U5DLP2"/>
<organism evidence="2 3">
    <name type="scientific">Rubidibacter lacunae KORDI 51-2</name>
    <dbReference type="NCBI Taxonomy" id="582515"/>
    <lineage>
        <taxon>Bacteria</taxon>
        <taxon>Bacillati</taxon>
        <taxon>Cyanobacteriota</taxon>
        <taxon>Cyanophyceae</taxon>
        <taxon>Oscillatoriophycideae</taxon>
        <taxon>Chroococcales</taxon>
        <taxon>Aphanothecaceae</taxon>
        <taxon>Rubidibacter</taxon>
    </lineage>
</organism>
<dbReference type="OrthoDB" id="509866at2"/>
<dbReference type="STRING" id="582515.KR51_00028720"/>
<keyword evidence="3" id="KW-1185">Reference proteome</keyword>
<dbReference type="PANTHER" id="PTHR35400">
    <property type="entry name" value="SLR1083 PROTEIN"/>
    <property type="match status" value="1"/>
</dbReference>
<dbReference type="eggNOG" id="COG4636">
    <property type="taxonomic scope" value="Bacteria"/>
</dbReference>
<dbReference type="PANTHER" id="PTHR35400:SF1">
    <property type="entry name" value="SLR1083 PROTEIN"/>
    <property type="match status" value="1"/>
</dbReference>
<dbReference type="InterPro" id="IPR008538">
    <property type="entry name" value="Uma2"/>
</dbReference>
<proteinExistence type="predicted"/>
<dbReference type="Pfam" id="PF05685">
    <property type="entry name" value="Uma2"/>
    <property type="match status" value="1"/>
</dbReference>
<comment type="caution">
    <text evidence="2">The sequence shown here is derived from an EMBL/GenBank/DDBJ whole genome shotgun (WGS) entry which is preliminary data.</text>
</comment>
<dbReference type="InterPro" id="IPR012296">
    <property type="entry name" value="Nuclease_put_TT1808"/>
</dbReference>
<accession>U5DLP2</accession>
<dbReference type="CDD" id="cd06260">
    <property type="entry name" value="DUF820-like"/>
    <property type="match status" value="1"/>
</dbReference>
<dbReference type="Gene3D" id="3.90.1570.10">
    <property type="entry name" value="tt1808, chain A"/>
    <property type="match status" value="1"/>
</dbReference>
<name>U5DLP2_9CHRO</name>
<dbReference type="Proteomes" id="UP000016960">
    <property type="component" value="Unassembled WGS sequence"/>
</dbReference>
<evidence type="ECO:0000313" key="2">
    <source>
        <dbReference type="EMBL" id="ERN40615.1"/>
    </source>
</evidence>
<reference evidence="2 3" key="1">
    <citation type="submission" date="2013-05" db="EMBL/GenBank/DDBJ databases">
        <title>Draft genome sequence of Rubidibacter lacunae KORDI 51-2.</title>
        <authorList>
            <person name="Choi D.H."/>
            <person name="Noh J.H."/>
            <person name="Kwon K.-K."/>
            <person name="Lee J.-H."/>
            <person name="Ryu J.-Y."/>
        </authorList>
    </citation>
    <scope>NUCLEOTIDE SEQUENCE [LARGE SCALE GENOMIC DNA]</scope>
    <source>
        <strain evidence="2 3">KORDI 51-2</strain>
    </source>
</reference>
<gene>
    <name evidence="2" type="ORF">KR51_00028720</name>
</gene>
<dbReference type="EMBL" id="ASSJ01000074">
    <property type="protein sequence ID" value="ERN40615.1"/>
    <property type="molecule type" value="Genomic_DNA"/>
</dbReference>
<evidence type="ECO:0000259" key="1">
    <source>
        <dbReference type="Pfam" id="PF05685"/>
    </source>
</evidence>
<sequence length="196" mass="21970">MPQAPPATYPEAYRFNVTAYRQLAEAGILEFDLRMELIRGTILEMSPIGTKHQACLARLTQTFVKALSNRAIVWPQNAIELDDRSQPQPDLVLLKPRDDFYRDRYPRPGDVLLVVEVADSTVQFDRDVKGPLYALAGLVEMWLVDLTRSCVEIYRDPSTAGYQTKQTLQAGDTLTPLAFPNCQLLAAEVVLASLES</sequence>
<feature type="domain" description="Putative restriction endonuclease" evidence="1">
    <location>
        <begin position="21"/>
        <end position="184"/>
    </location>
</feature>
<evidence type="ECO:0000313" key="3">
    <source>
        <dbReference type="Proteomes" id="UP000016960"/>
    </source>
</evidence>
<protein>
    <submittedName>
        <fullName evidence="2">Uncharacterized protein conserved in cyanobacteria</fullName>
    </submittedName>
</protein>
<dbReference type="SUPFAM" id="SSF52980">
    <property type="entry name" value="Restriction endonuclease-like"/>
    <property type="match status" value="1"/>
</dbReference>
<dbReference type="InterPro" id="IPR011335">
    <property type="entry name" value="Restrct_endonuc-II-like"/>
</dbReference>